<dbReference type="GO" id="GO:0006065">
    <property type="term" value="P:UDP-glucuronate biosynthetic process"/>
    <property type="evidence" value="ECO:0007669"/>
    <property type="project" value="UniProtKB-UniPathway"/>
</dbReference>
<proteinExistence type="inferred from homology"/>
<accession>X1T3V2</accession>
<dbReference type="Gene3D" id="1.20.5.100">
    <property type="entry name" value="Cytochrome c1, transmembrane anchor, C-terminal"/>
    <property type="match status" value="1"/>
</dbReference>
<evidence type="ECO:0000256" key="4">
    <source>
        <dbReference type="ARBA" id="ARBA00023002"/>
    </source>
</evidence>
<comment type="caution">
    <text evidence="8">The sequence shown here is derived from an EMBL/GenBank/DDBJ whole genome shotgun (WGS) entry which is preliminary data.</text>
</comment>
<feature type="non-terminal residue" evidence="8">
    <location>
        <position position="390"/>
    </location>
</feature>
<dbReference type="GO" id="GO:0003979">
    <property type="term" value="F:UDP-glucose 6-dehydrogenase activity"/>
    <property type="evidence" value="ECO:0007669"/>
    <property type="project" value="UniProtKB-EC"/>
</dbReference>
<keyword evidence="5" id="KW-0520">NAD</keyword>
<dbReference type="PANTHER" id="PTHR43750">
    <property type="entry name" value="UDP-GLUCOSE 6-DEHYDROGENASE TUAD"/>
    <property type="match status" value="1"/>
</dbReference>
<dbReference type="EMBL" id="BARW01007667">
    <property type="protein sequence ID" value="GAI74714.1"/>
    <property type="molecule type" value="Genomic_DNA"/>
</dbReference>
<feature type="domain" description="UDP-glucose/GDP-mannose dehydrogenase C-terminal" evidence="7">
    <location>
        <begin position="322"/>
        <end position="387"/>
    </location>
</feature>
<dbReference type="InterPro" id="IPR028357">
    <property type="entry name" value="UDPglc_DH_bac"/>
</dbReference>
<reference evidence="8" key="1">
    <citation type="journal article" date="2014" name="Front. Microbiol.">
        <title>High frequency of phylogenetically diverse reductive dehalogenase-homologous genes in deep subseafloor sedimentary metagenomes.</title>
        <authorList>
            <person name="Kawai M."/>
            <person name="Futagami T."/>
            <person name="Toyoda A."/>
            <person name="Takaki Y."/>
            <person name="Nishi S."/>
            <person name="Hori S."/>
            <person name="Arai W."/>
            <person name="Tsubouchi T."/>
            <person name="Morono Y."/>
            <person name="Uchiyama I."/>
            <person name="Ito T."/>
            <person name="Fujiyama A."/>
            <person name="Inagaki F."/>
            <person name="Takami H."/>
        </authorList>
    </citation>
    <scope>NUCLEOTIDE SEQUENCE</scope>
    <source>
        <strain evidence="8">Expedition CK06-06</strain>
    </source>
</reference>
<dbReference type="InterPro" id="IPR017476">
    <property type="entry name" value="UDP-Glc/GDP-Man"/>
</dbReference>
<dbReference type="Pfam" id="PF03720">
    <property type="entry name" value="UDPG_MGDP_dh_C"/>
    <property type="match status" value="1"/>
</dbReference>
<protein>
    <recommendedName>
        <fullName evidence="3">UDP-glucose 6-dehydrogenase</fullName>
        <ecNumber evidence="3">1.1.1.22</ecNumber>
    </recommendedName>
</protein>
<dbReference type="PROSITE" id="PS51257">
    <property type="entry name" value="PROKAR_LIPOPROTEIN"/>
    <property type="match status" value="1"/>
</dbReference>
<dbReference type="PIRSF" id="PIRSF000124">
    <property type="entry name" value="UDPglc_GDPman_dh"/>
    <property type="match status" value="1"/>
</dbReference>
<dbReference type="InterPro" id="IPR001732">
    <property type="entry name" value="UDP-Glc/GDP-Man_DH_N"/>
</dbReference>
<organism evidence="8">
    <name type="scientific">marine sediment metagenome</name>
    <dbReference type="NCBI Taxonomy" id="412755"/>
    <lineage>
        <taxon>unclassified sequences</taxon>
        <taxon>metagenomes</taxon>
        <taxon>ecological metagenomes</taxon>
    </lineage>
</organism>
<dbReference type="GO" id="GO:0000271">
    <property type="term" value="P:polysaccharide biosynthetic process"/>
    <property type="evidence" value="ECO:0007669"/>
    <property type="project" value="InterPro"/>
</dbReference>
<comment type="catalytic activity">
    <reaction evidence="6">
        <text>UDP-alpha-D-glucose + 2 NAD(+) + H2O = UDP-alpha-D-glucuronate + 2 NADH + 3 H(+)</text>
        <dbReference type="Rhea" id="RHEA:23596"/>
        <dbReference type="ChEBI" id="CHEBI:15377"/>
        <dbReference type="ChEBI" id="CHEBI:15378"/>
        <dbReference type="ChEBI" id="CHEBI:57540"/>
        <dbReference type="ChEBI" id="CHEBI:57945"/>
        <dbReference type="ChEBI" id="CHEBI:58052"/>
        <dbReference type="ChEBI" id="CHEBI:58885"/>
        <dbReference type="EC" id="1.1.1.22"/>
    </reaction>
</comment>
<dbReference type="Gene3D" id="3.40.50.720">
    <property type="entry name" value="NAD(P)-binding Rossmann-like Domain"/>
    <property type="match status" value="2"/>
</dbReference>
<dbReference type="SMART" id="SM00984">
    <property type="entry name" value="UDPG_MGDP_dh_C"/>
    <property type="match status" value="1"/>
</dbReference>
<dbReference type="FunFam" id="1.20.5.100:FF:000001">
    <property type="entry name" value="UDP-glucose 6-dehydrogenase"/>
    <property type="match status" value="1"/>
</dbReference>
<evidence type="ECO:0000256" key="6">
    <source>
        <dbReference type="ARBA" id="ARBA00047473"/>
    </source>
</evidence>
<evidence type="ECO:0000313" key="8">
    <source>
        <dbReference type="EMBL" id="GAI74714.1"/>
    </source>
</evidence>
<dbReference type="InterPro" id="IPR008927">
    <property type="entry name" value="6-PGluconate_DH-like_C_sf"/>
</dbReference>
<dbReference type="InterPro" id="IPR014026">
    <property type="entry name" value="UDP-Glc/GDP-Man_DH_dimer"/>
</dbReference>
<name>X1T3V2_9ZZZZ</name>
<gene>
    <name evidence="8" type="ORF">S12H4_15897</name>
</gene>
<dbReference type="Pfam" id="PF00984">
    <property type="entry name" value="UDPG_MGDP_dh"/>
    <property type="match status" value="1"/>
</dbReference>
<keyword evidence="4" id="KW-0560">Oxidoreductase</keyword>
<dbReference type="UniPathway" id="UPA00038">
    <property type="reaction ID" value="UER00491"/>
</dbReference>
<dbReference type="Pfam" id="PF03721">
    <property type="entry name" value="UDPG_MGDP_dh_N"/>
    <property type="match status" value="1"/>
</dbReference>
<dbReference type="PANTHER" id="PTHR43750:SF3">
    <property type="entry name" value="UDP-GLUCOSE 6-DEHYDROGENASE TUAD"/>
    <property type="match status" value="1"/>
</dbReference>
<dbReference type="GO" id="GO:0051287">
    <property type="term" value="F:NAD binding"/>
    <property type="evidence" value="ECO:0007669"/>
    <property type="project" value="InterPro"/>
</dbReference>
<evidence type="ECO:0000256" key="3">
    <source>
        <dbReference type="ARBA" id="ARBA00012954"/>
    </source>
</evidence>
<dbReference type="EC" id="1.1.1.22" evidence="3"/>
<dbReference type="SUPFAM" id="SSF52413">
    <property type="entry name" value="UDP-glucose/GDP-mannose dehydrogenase C-terminal domain"/>
    <property type="match status" value="1"/>
</dbReference>
<dbReference type="InterPro" id="IPR014027">
    <property type="entry name" value="UDP-Glc/GDP-Man_DH_C"/>
</dbReference>
<dbReference type="NCBIfam" id="TIGR03026">
    <property type="entry name" value="NDP-sugDHase"/>
    <property type="match status" value="1"/>
</dbReference>
<comment type="pathway">
    <text evidence="1">Nucleotide-sugar biosynthesis; UDP-alpha-D-glucuronate biosynthesis; UDP-alpha-D-glucuronate from UDP-alpha-D-glucose: step 1/1.</text>
</comment>
<comment type="similarity">
    <text evidence="2">Belongs to the UDP-glucose/GDP-mannose dehydrogenase family.</text>
</comment>
<evidence type="ECO:0000256" key="1">
    <source>
        <dbReference type="ARBA" id="ARBA00004701"/>
    </source>
</evidence>
<dbReference type="SUPFAM" id="SSF51735">
    <property type="entry name" value="NAD(P)-binding Rossmann-fold domains"/>
    <property type="match status" value="1"/>
</dbReference>
<sequence>MRISVIGTGYVGLVTGACFAHMGNNVLCVDVDREKIDMLGQGRLPLYEPGLKELVDSNVDEGRLSFSDSTSEAVGAGKFIFIAVGTPTDEDGSADVQRVLDVARCVGEALDGYRIIITKSTVPVGTTKKVKATIKEVLKKRGLDLTFDVVSNPEFLKEGKAISDFLNPDRIVIGIDCPNARERMQALYNPFCRADEQRILFMDVASAELTKYAANAMLATRISFMNEMAAICEATGANVDHVRAGIGSDSRIGRRFLFAGVGYGGSCFPKDVRALIKTAETLGVSSRVIAAVDEVNRQQPRRMVSKIKDHYGQGGLAGKTFAVWGLSFKPETDDVRESPAAQIIDGLLKEGAKVRAYDPAAEESFHLLISFGGLQVIGARAADCPHRWGA</sequence>
<dbReference type="InterPro" id="IPR036291">
    <property type="entry name" value="NAD(P)-bd_dom_sf"/>
</dbReference>
<dbReference type="InterPro" id="IPR036220">
    <property type="entry name" value="UDP-Glc/GDP-Man_DH_C_sf"/>
</dbReference>
<dbReference type="SUPFAM" id="SSF48179">
    <property type="entry name" value="6-phosphogluconate dehydrogenase C-terminal domain-like"/>
    <property type="match status" value="1"/>
</dbReference>
<dbReference type="PIRSF" id="PIRSF500134">
    <property type="entry name" value="UDPglc_DH_bac"/>
    <property type="match status" value="1"/>
</dbReference>
<evidence type="ECO:0000259" key="7">
    <source>
        <dbReference type="SMART" id="SM00984"/>
    </source>
</evidence>
<evidence type="ECO:0000256" key="2">
    <source>
        <dbReference type="ARBA" id="ARBA00006601"/>
    </source>
</evidence>
<dbReference type="AlphaFoldDB" id="X1T3V2"/>
<evidence type="ECO:0000256" key="5">
    <source>
        <dbReference type="ARBA" id="ARBA00023027"/>
    </source>
</evidence>